<keyword evidence="3" id="KW-1185">Reference proteome</keyword>
<dbReference type="SUPFAM" id="SSF50952">
    <property type="entry name" value="Soluble quinoprotein glucose dehydrogenase"/>
    <property type="match status" value="1"/>
</dbReference>
<name>A0A5B8YM30_9FLAO</name>
<reference evidence="2 3" key="1">
    <citation type="submission" date="2019-08" db="EMBL/GenBank/DDBJ databases">
        <title>Antarcticibacterium arcticum sp. nov., a bacterium isolated from marine sediment of the Canadian Beaufort Sea.</title>
        <authorList>
            <person name="Lee Y.M."/>
            <person name="Baek K."/>
            <person name="Lee D.-H."/>
            <person name="Shin S.C."/>
            <person name="Jin Y.K."/>
            <person name="Park Y."/>
        </authorList>
    </citation>
    <scope>NUCLEOTIDE SEQUENCE [LARGE SCALE GENOMIC DNA]</scope>
    <source>
        <strain evidence="2 3">PAMC 28998</strain>
    </source>
</reference>
<gene>
    <name evidence="2" type="ORF">FK178_06220</name>
</gene>
<organism evidence="2 3">
    <name type="scientific">Antarcticibacterium arcticum</name>
    <dbReference type="NCBI Taxonomy" id="2585771"/>
    <lineage>
        <taxon>Bacteria</taxon>
        <taxon>Pseudomonadati</taxon>
        <taxon>Bacteroidota</taxon>
        <taxon>Flavobacteriia</taxon>
        <taxon>Flavobacteriales</taxon>
        <taxon>Flavobacteriaceae</taxon>
        <taxon>Antarcticibacterium</taxon>
    </lineage>
</organism>
<accession>A0A5B8YM30</accession>
<evidence type="ECO:0000313" key="2">
    <source>
        <dbReference type="EMBL" id="QED37336.1"/>
    </source>
</evidence>
<evidence type="ECO:0000313" key="3">
    <source>
        <dbReference type="Proteomes" id="UP000321954"/>
    </source>
</evidence>
<dbReference type="Pfam" id="PF07995">
    <property type="entry name" value="GSDH"/>
    <property type="match status" value="1"/>
</dbReference>
<sequence length="391" mass="43316">MKPARIPGFIGEQQRGNFIHIQCTCFLLIVFLIQGVHTFAQKPTIEREQGAIKVVKLAEGLDHPWALAFLPDNRVMVTERSGALKIIDTMNKISKPLEGSPEVFAKGQGGLMDIALDPDFSNNHYIYLSYAEAGQDSTSTTALGRGTFRNDRLNNFEVIFRMEPGIKEDKHFGNRIIFTPEGQILFTLADRFKFDPAQDNSNHMGTIVRINKDGSVPTDNPFVGDPNALDEIWSYGHRNIESAAIDPKTGKLWVAEMGPMGGDELNQPQVGKNYGWPLVSWGRNYDGSNIPNPDTRPDLEDAVIVWTPTISPSGMIFYDGNMFPEWKDHAIIGGLTSSGIVIVSIQDDKATETERVPLAARIRDIAQGPDGAVYVITDAKNGMLLKLQKME</sequence>
<dbReference type="KEGG" id="anp:FK178_06220"/>
<protein>
    <submittedName>
        <fullName evidence="2">PQQ-dependent sugar dehydrogenase</fullName>
    </submittedName>
</protein>
<feature type="domain" description="Glucose/Sorbosone dehydrogenase" evidence="1">
    <location>
        <begin position="61"/>
        <end position="386"/>
    </location>
</feature>
<dbReference type="Gene3D" id="2.120.10.30">
    <property type="entry name" value="TolB, C-terminal domain"/>
    <property type="match status" value="1"/>
</dbReference>
<dbReference type="AlphaFoldDB" id="A0A5B8YM30"/>
<dbReference type="EMBL" id="CP042476">
    <property type="protein sequence ID" value="QED37336.1"/>
    <property type="molecule type" value="Genomic_DNA"/>
</dbReference>
<dbReference type="InterPro" id="IPR011042">
    <property type="entry name" value="6-blade_b-propeller_TolB-like"/>
</dbReference>
<dbReference type="RefSeq" id="WP_146832267.1">
    <property type="nucleotide sequence ID" value="NZ_CP042476.1"/>
</dbReference>
<dbReference type="InterPro" id="IPR011041">
    <property type="entry name" value="Quinoprot_gluc/sorb_DH_b-prop"/>
</dbReference>
<dbReference type="OrthoDB" id="9770043at2"/>
<proteinExistence type="predicted"/>
<dbReference type="Proteomes" id="UP000321954">
    <property type="component" value="Chromosome"/>
</dbReference>
<evidence type="ECO:0000259" key="1">
    <source>
        <dbReference type="Pfam" id="PF07995"/>
    </source>
</evidence>
<dbReference type="PANTHER" id="PTHR19328">
    <property type="entry name" value="HEDGEHOG-INTERACTING PROTEIN"/>
    <property type="match status" value="1"/>
</dbReference>
<dbReference type="InterPro" id="IPR012938">
    <property type="entry name" value="Glc/Sorbosone_DH"/>
</dbReference>
<dbReference type="PANTHER" id="PTHR19328:SF75">
    <property type="entry name" value="ALDOSE SUGAR DEHYDROGENASE YLII"/>
    <property type="match status" value="1"/>
</dbReference>